<dbReference type="InterPro" id="IPR037883">
    <property type="entry name" value="Knr4/Smi1-like_sf"/>
</dbReference>
<dbReference type="Proteomes" id="UP001056873">
    <property type="component" value="Chromosome"/>
</dbReference>
<accession>A0ABY5CY71</accession>
<dbReference type="EMBL" id="CP074347">
    <property type="protein sequence ID" value="USV03076.1"/>
    <property type="molecule type" value="Genomic_DNA"/>
</dbReference>
<dbReference type="Gene3D" id="3.40.1580.10">
    <property type="entry name" value="SMI1/KNR4-like"/>
    <property type="match status" value="1"/>
</dbReference>
<feature type="domain" description="Knr4/Smi1-like" evidence="1">
    <location>
        <begin position="8"/>
        <end position="157"/>
    </location>
</feature>
<sequence>MPVSCGNGLSDVQISDLEKIYGVHFPNDYKGFLSSYNGFVVKQPDYYEMHCDGVDDDLIAFYALFGLGISNKNNELSHQNNEFLDEIKFIKNVFIIGADPGGNYFVLVCEGEMSGVYYWDRTHLHADDDIQGFSIPEVNACGNLYKVHDDFSSFLSELVKNTIGDGMSVNKDL</sequence>
<dbReference type="InterPro" id="IPR018958">
    <property type="entry name" value="Knr4/Smi1-like_dom"/>
</dbReference>
<dbReference type="RefSeq" id="WP_252961888.1">
    <property type="nucleotide sequence ID" value="NZ_CAMIPH010000034.1"/>
</dbReference>
<dbReference type="Pfam" id="PF09346">
    <property type="entry name" value="SMI1_KNR4"/>
    <property type="match status" value="1"/>
</dbReference>
<name>A0ABY5CY71_9GAMM</name>
<dbReference type="SMART" id="SM00860">
    <property type="entry name" value="SMI1_KNR4"/>
    <property type="match status" value="1"/>
</dbReference>
<reference evidence="2" key="1">
    <citation type="journal article" date="2022" name="BMC Genomics">
        <title>Genome sequence of the entomopathogenic Serratia entomophila isolate 626 and characterisation of the species specific itaconate degradation pathway.</title>
        <authorList>
            <person name="Vaughan A.L."/>
            <person name="Altermann E."/>
            <person name="Glare T.R."/>
            <person name="Hurst M.R.H."/>
        </authorList>
    </citation>
    <scope>NUCLEOTIDE SEQUENCE</scope>
    <source>
        <strain evidence="2">626</strain>
    </source>
</reference>
<evidence type="ECO:0000259" key="1">
    <source>
        <dbReference type="SMART" id="SM00860"/>
    </source>
</evidence>
<evidence type="ECO:0000313" key="3">
    <source>
        <dbReference type="Proteomes" id="UP001056873"/>
    </source>
</evidence>
<gene>
    <name evidence="2" type="ORF">KFQ06_11455</name>
</gene>
<evidence type="ECO:0000313" key="2">
    <source>
        <dbReference type="EMBL" id="USV03076.1"/>
    </source>
</evidence>
<organism evidence="2 3">
    <name type="scientific">Serratia entomophila</name>
    <dbReference type="NCBI Taxonomy" id="42906"/>
    <lineage>
        <taxon>Bacteria</taxon>
        <taxon>Pseudomonadati</taxon>
        <taxon>Pseudomonadota</taxon>
        <taxon>Gammaproteobacteria</taxon>
        <taxon>Enterobacterales</taxon>
        <taxon>Yersiniaceae</taxon>
        <taxon>Serratia</taxon>
    </lineage>
</organism>
<keyword evidence="3" id="KW-1185">Reference proteome</keyword>
<dbReference type="SUPFAM" id="SSF160631">
    <property type="entry name" value="SMI1/KNR4-like"/>
    <property type="match status" value="1"/>
</dbReference>
<proteinExistence type="predicted"/>
<protein>
    <submittedName>
        <fullName evidence="2">SMI1/KNR4 family protein</fullName>
    </submittedName>
</protein>